<dbReference type="EMBL" id="KZ819604">
    <property type="protein sequence ID" value="PWN33546.1"/>
    <property type="molecule type" value="Genomic_DNA"/>
</dbReference>
<keyword evidence="7" id="KW-1185">Reference proteome</keyword>
<dbReference type="RefSeq" id="XP_025353848.1">
    <property type="nucleotide sequence ID" value="XM_025501812.1"/>
</dbReference>
<gene>
    <name evidence="6" type="ORF">FA14DRAFT_190694</name>
</gene>
<comment type="similarity">
    <text evidence="2">Belongs to the IWS1 family.</text>
</comment>
<feature type="domain" description="TFIIS N-terminal" evidence="5">
    <location>
        <begin position="195"/>
        <end position="273"/>
    </location>
</feature>
<evidence type="ECO:0000256" key="1">
    <source>
        <dbReference type="ARBA" id="ARBA00037349"/>
    </source>
</evidence>
<dbReference type="Gene3D" id="1.20.930.10">
    <property type="entry name" value="Conserved domain common to transcription factors TFIIS, elongin A, CRSP70"/>
    <property type="match status" value="1"/>
</dbReference>
<comment type="subcellular location">
    <subcellularLocation>
        <location evidence="3">Nucleus</location>
    </subcellularLocation>
</comment>
<dbReference type="Proteomes" id="UP000245771">
    <property type="component" value="Unassembled WGS sequence"/>
</dbReference>
<dbReference type="STRING" id="1280837.A0A316V7Q1"/>
<feature type="region of interest" description="Disordered" evidence="4">
    <location>
        <begin position="1"/>
        <end position="134"/>
    </location>
</feature>
<keyword evidence="3" id="KW-0539">Nucleus</keyword>
<dbReference type="InParanoid" id="A0A316V7Q1"/>
<feature type="compositionally biased region" description="Acidic residues" evidence="4">
    <location>
        <begin position="44"/>
        <end position="68"/>
    </location>
</feature>
<dbReference type="PANTHER" id="PTHR46010:SF1">
    <property type="entry name" value="PROTEIN IWS1 HOMOLOG"/>
    <property type="match status" value="1"/>
</dbReference>
<dbReference type="PROSITE" id="PS51319">
    <property type="entry name" value="TFIIS_N"/>
    <property type="match status" value="1"/>
</dbReference>
<evidence type="ECO:0000256" key="2">
    <source>
        <dbReference type="ARBA" id="ARBA00037992"/>
    </source>
</evidence>
<organism evidence="6 7">
    <name type="scientific">Meira miltonrushii</name>
    <dbReference type="NCBI Taxonomy" id="1280837"/>
    <lineage>
        <taxon>Eukaryota</taxon>
        <taxon>Fungi</taxon>
        <taxon>Dikarya</taxon>
        <taxon>Basidiomycota</taxon>
        <taxon>Ustilaginomycotina</taxon>
        <taxon>Exobasidiomycetes</taxon>
        <taxon>Exobasidiales</taxon>
        <taxon>Brachybasidiaceae</taxon>
        <taxon>Meira</taxon>
    </lineage>
</organism>
<dbReference type="GO" id="GO:0005634">
    <property type="term" value="C:nucleus"/>
    <property type="evidence" value="ECO:0007669"/>
    <property type="project" value="UniProtKB-SubCell"/>
</dbReference>
<evidence type="ECO:0000256" key="3">
    <source>
        <dbReference type="PROSITE-ProRule" id="PRU00649"/>
    </source>
</evidence>
<evidence type="ECO:0000259" key="5">
    <source>
        <dbReference type="PROSITE" id="PS51319"/>
    </source>
</evidence>
<proteinExistence type="inferred from homology"/>
<evidence type="ECO:0000256" key="4">
    <source>
        <dbReference type="SAM" id="MobiDB-lite"/>
    </source>
</evidence>
<dbReference type="InterPro" id="IPR051037">
    <property type="entry name" value="RNAPII_TF_IWS1"/>
</dbReference>
<protein>
    <recommendedName>
        <fullName evidence="5">TFIIS N-terminal domain-containing protein</fullName>
    </recommendedName>
</protein>
<evidence type="ECO:0000313" key="7">
    <source>
        <dbReference type="Proteomes" id="UP000245771"/>
    </source>
</evidence>
<comment type="function">
    <text evidence="1">Transcription factor involved in RNA polymerase II transcription regulation. May function in both SPT15/TBP post-recruitment and recruitment steps of transcription.</text>
</comment>
<dbReference type="InterPro" id="IPR035441">
    <property type="entry name" value="TFIIS/LEDGF_dom_sf"/>
</dbReference>
<dbReference type="PANTHER" id="PTHR46010">
    <property type="entry name" value="PROTEIN IWS1 HOMOLOG"/>
    <property type="match status" value="1"/>
</dbReference>
<evidence type="ECO:0000313" key="6">
    <source>
        <dbReference type="EMBL" id="PWN33546.1"/>
    </source>
</evidence>
<dbReference type="FunCoup" id="A0A316V7Q1">
    <property type="interactions" value="278"/>
</dbReference>
<dbReference type="GeneID" id="37023593"/>
<feature type="compositionally biased region" description="Basic and acidic residues" evidence="4">
    <location>
        <begin position="94"/>
        <end position="115"/>
    </location>
</feature>
<sequence length="366" mass="41205">MDEIEQAGTISAAEDEEVKVNDLVAEDEEEAIVPRKRQLKEGNNDDDVADEYKNDEDDDGDLFGEEGEASQSAPAKKKKKRSNDNDLDVDGGEDGGRPMTDQERRRSDMMRRIDAAAKGPKRPKKKKADETDLEQMADDEVNAMREKMLKAAQDDQNANLNGSPATAKLRMLREAVDTLQKTDYQQAILDNNLLEAVCKWLEPLEGTRSLPSLNIQRAFFPLLETMYIDTTSLKMSGLGKLMLFYTKKKGVDKNIRRIAERLIESWSRPILKRSSSYRDRQQAIREYNADGTVRNSQRTLASQKAAAQAASQASIRARIPESVTGNAFRYAPVSSLGNDLDDSQLSRLAEKQKINRFKRNMLAAKR</sequence>
<dbReference type="GO" id="GO:0016973">
    <property type="term" value="P:poly(A)+ mRNA export from nucleus"/>
    <property type="evidence" value="ECO:0007669"/>
    <property type="project" value="TreeGrafter"/>
</dbReference>
<reference evidence="6 7" key="1">
    <citation type="journal article" date="2018" name="Mol. Biol. Evol.">
        <title>Broad Genomic Sampling Reveals a Smut Pathogenic Ancestry of the Fungal Clade Ustilaginomycotina.</title>
        <authorList>
            <person name="Kijpornyongpan T."/>
            <person name="Mondo S.J."/>
            <person name="Barry K."/>
            <person name="Sandor L."/>
            <person name="Lee J."/>
            <person name="Lipzen A."/>
            <person name="Pangilinan J."/>
            <person name="LaButti K."/>
            <person name="Hainaut M."/>
            <person name="Henrissat B."/>
            <person name="Grigoriev I.V."/>
            <person name="Spatafora J.W."/>
            <person name="Aime M.C."/>
        </authorList>
    </citation>
    <scope>NUCLEOTIDE SEQUENCE [LARGE SCALE GENOMIC DNA]</scope>
    <source>
        <strain evidence="6 7">MCA 3882</strain>
    </source>
</reference>
<dbReference type="OrthoDB" id="21124at2759"/>
<dbReference type="Pfam" id="PF08711">
    <property type="entry name" value="Med26"/>
    <property type="match status" value="1"/>
</dbReference>
<accession>A0A316V7Q1</accession>
<dbReference type="InterPro" id="IPR017923">
    <property type="entry name" value="TFIIS_N"/>
</dbReference>
<name>A0A316V7Q1_9BASI</name>
<dbReference type="AlphaFoldDB" id="A0A316V7Q1"/>